<sequence>MREPTLDPVRRPRLPGGRTLLRTGLIATFLLTAVAALFARDPAAPCAPPPTTAATAPSVDASGRIAVPPGAVGVPVRLAEPAVLALVHPGDRVDLLSAGGATPTPAPALSHESALLARDALVLGVVGADGAVLLALSPDRARAIVGLPEGTRFGVMVRPK</sequence>
<dbReference type="KEGG" id="psuu:Psuf_026800"/>
<keyword evidence="1" id="KW-1133">Transmembrane helix</keyword>
<feature type="transmembrane region" description="Helical" evidence="1">
    <location>
        <begin position="20"/>
        <end position="39"/>
    </location>
</feature>
<name>A0A6F8YH28_9ACTN</name>
<dbReference type="EMBL" id="AP022871">
    <property type="protein sequence ID" value="BCB85367.1"/>
    <property type="molecule type" value="Genomic_DNA"/>
</dbReference>
<proteinExistence type="predicted"/>
<dbReference type="Proteomes" id="UP000503011">
    <property type="component" value="Chromosome"/>
</dbReference>
<keyword evidence="1" id="KW-0472">Membrane</keyword>
<protein>
    <recommendedName>
        <fullName evidence="4">SAF domain-containing protein</fullName>
    </recommendedName>
</protein>
<evidence type="ECO:0008006" key="4">
    <source>
        <dbReference type="Google" id="ProtNLM"/>
    </source>
</evidence>
<reference evidence="2 3" key="2">
    <citation type="submission" date="2020-03" db="EMBL/GenBank/DDBJ databases">
        <authorList>
            <person name="Ichikawa N."/>
            <person name="Kimura A."/>
            <person name="Kitahashi Y."/>
            <person name="Uohara A."/>
        </authorList>
    </citation>
    <scope>NUCLEOTIDE SEQUENCE [LARGE SCALE GENOMIC DNA]</scope>
    <source>
        <strain evidence="2 3">NBRC 105367</strain>
    </source>
</reference>
<gene>
    <name evidence="2" type="ORF">Psuf_026800</name>
</gene>
<keyword evidence="1" id="KW-0812">Transmembrane</keyword>
<dbReference type="AlphaFoldDB" id="A0A6F8YH28"/>
<keyword evidence="3" id="KW-1185">Reference proteome</keyword>
<evidence type="ECO:0000313" key="3">
    <source>
        <dbReference type="Proteomes" id="UP000503011"/>
    </source>
</evidence>
<dbReference type="RefSeq" id="WP_173156981.1">
    <property type="nucleotide sequence ID" value="NZ_AP022871.1"/>
</dbReference>
<reference evidence="2 3" key="1">
    <citation type="submission" date="2020-03" db="EMBL/GenBank/DDBJ databases">
        <title>Whole genome shotgun sequence of Phytohabitans suffuscus NBRC 105367.</title>
        <authorList>
            <person name="Komaki H."/>
            <person name="Tamura T."/>
        </authorList>
    </citation>
    <scope>NUCLEOTIDE SEQUENCE [LARGE SCALE GENOMIC DNA]</scope>
    <source>
        <strain evidence="2 3">NBRC 105367</strain>
    </source>
</reference>
<evidence type="ECO:0000256" key="1">
    <source>
        <dbReference type="SAM" id="Phobius"/>
    </source>
</evidence>
<accession>A0A6F8YH28</accession>
<organism evidence="2 3">
    <name type="scientific">Phytohabitans suffuscus</name>
    <dbReference type="NCBI Taxonomy" id="624315"/>
    <lineage>
        <taxon>Bacteria</taxon>
        <taxon>Bacillati</taxon>
        <taxon>Actinomycetota</taxon>
        <taxon>Actinomycetes</taxon>
        <taxon>Micromonosporales</taxon>
        <taxon>Micromonosporaceae</taxon>
    </lineage>
</organism>
<evidence type="ECO:0000313" key="2">
    <source>
        <dbReference type="EMBL" id="BCB85367.1"/>
    </source>
</evidence>